<dbReference type="GO" id="GO:0046982">
    <property type="term" value="F:protein heterodimerization activity"/>
    <property type="evidence" value="ECO:0007669"/>
    <property type="project" value="InterPro"/>
</dbReference>
<reference evidence="2 3" key="1">
    <citation type="journal article" date="2014" name="Mol. Plant">
        <title>Chromosome Scale Genome Assembly and Transcriptome Profiling of Nannochloropsis gaditana in Nitrogen Depletion.</title>
        <authorList>
            <person name="Corteggiani Carpinelli E."/>
            <person name="Telatin A."/>
            <person name="Vitulo N."/>
            <person name="Forcato C."/>
            <person name="D'Angelo M."/>
            <person name="Schiavon R."/>
            <person name="Vezzi A."/>
            <person name="Giacometti G.M."/>
            <person name="Morosinotto T."/>
            <person name="Valle G."/>
        </authorList>
    </citation>
    <scope>NUCLEOTIDE SEQUENCE [LARGE SCALE GENOMIC DNA]</scope>
    <source>
        <strain evidence="2 3">B-31</strain>
    </source>
</reference>
<evidence type="ECO:0000313" key="3">
    <source>
        <dbReference type="Proteomes" id="UP000019335"/>
    </source>
</evidence>
<keyword evidence="3" id="KW-1185">Reference proteome</keyword>
<dbReference type="SUPFAM" id="SSF47113">
    <property type="entry name" value="Histone-fold"/>
    <property type="match status" value="1"/>
</dbReference>
<dbReference type="EMBL" id="AZIL01002191">
    <property type="protein sequence ID" value="EWM22478.1"/>
    <property type="molecule type" value="Genomic_DNA"/>
</dbReference>
<feature type="region of interest" description="Disordered" evidence="1">
    <location>
        <begin position="1"/>
        <end position="33"/>
    </location>
</feature>
<proteinExistence type="predicted"/>
<evidence type="ECO:0000313" key="2">
    <source>
        <dbReference type="EMBL" id="EWM22478.1"/>
    </source>
</evidence>
<dbReference type="Gene3D" id="1.10.20.10">
    <property type="entry name" value="Histone, subunit A"/>
    <property type="match status" value="1"/>
</dbReference>
<dbReference type="AlphaFoldDB" id="W7TG55"/>
<gene>
    <name evidence="2" type="ORF">Naga_100011g84</name>
</gene>
<dbReference type="Proteomes" id="UP000019335">
    <property type="component" value="Unassembled WGS sequence"/>
</dbReference>
<feature type="compositionally biased region" description="Polar residues" evidence="1">
    <location>
        <begin position="16"/>
        <end position="27"/>
    </location>
</feature>
<evidence type="ECO:0000256" key="1">
    <source>
        <dbReference type="SAM" id="MobiDB-lite"/>
    </source>
</evidence>
<accession>W7TG55</accession>
<sequence>MGKKSIGNIRNKEENQNLSSKCRSRSSAPAKGSFVVKKSRIKAIAKQDPNVGGLSADAVALVGIASQEMLERLLIGAAAHARASSSRQSGIKPDGLHSVTITPEDIQSFVLAAPELHFLGERVRESQASGYLEGYRTRTLNSSKVPSKGRVRGLKALINDGHATVGGADDKDDFDEDDVVASMVVAGKAEDKTAGKGAQSGARGEFAVGGHAHMLDLDEDYGEEG</sequence>
<protein>
    <submittedName>
        <fullName evidence="2">Dna binding protein</fullName>
    </submittedName>
</protein>
<comment type="caution">
    <text evidence="2">The sequence shown here is derived from an EMBL/GenBank/DDBJ whole genome shotgun (WGS) entry which is preliminary data.</text>
</comment>
<dbReference type="OrthoDB" id="10383728at2759"/>
<name>W7TG55_9STRA</name>
<dbReference type="InterPro" id="IPR009072">
    <property type="entry name" value="Histone-fold"/>
</dbReference>
<organism evidence="2 3">
    <name type="scientific">Nannochloropsis gaditana</name>
    <dbReference type="NCBI Taxonomy" id="72520"/>
    <lineage>
        <taxon>Eukaryota</taxon>
        <taxon>Sar</taxon>
        <taxon>Stramenopiles</taxon>
        <taxon>Ochrophyta</taxon>
        <taxon>Eustigmatophyceae</taxon>
        <taxon>Eustigmatales</taxon>
        <taxon>Monodopsidaceae</taxon>
        <taxon>Nannochloropsis</taxon>
    </lineage>
</organism>